<evidence type="ECO:0000313" key="2">
    <source>
        <dbReference type="Proteomes" id="UP000814140"/>
    </source>
</evidence>
<sequence>MKVYTIGGSRNIGYYASLRLLRKGAVVTYLLRNTGVFDADESIQEYVKTGKARLVKGDALSKEDVRHGWEVAGQPDPTDPTDTDGVDILLFTVGGTPSFSPLRGFVINPPDLCTRCCLNAVSTLPRSDARAPPRIVAVTSVGLSKPAHKSLPLPLRIMYSALLGPAHEDKKGVEYILTHCSGDAGPRLVPSEKILAAGWERTEGVPGKGEVPGVVLVRPALLTDGECRADKNGPSSYRSRGDGDLAVPGGYTISRKDVGYFVAERLLGEDWEQWAGKGVSLAY</sequence>
<name>A0ACB8T8K6_9AGAM</name>
<organism evidence="1 2">
    <name type="scientific">Artomyces pyxidatus</name>
    <dbReference type="NCBI Taxonomy" id="48021"/>
    <lineage>
        <taxon>Eukaryota</taxon>
        <taxon>Fungi</taxon>
        <taxon>Dikarya</taxon>
        <taxon>Basidiomycota</taxon>
        <taxon>Agaricomycotina</taxon>
        <taxon>Agaricomycetes</taxon>
        <taxon>Russulales</taxon>
        <taxon>Auriscalpiaceae</taxon>
        <taxon>Artomyces</taxon>
    </lineage>
</organism>
<comment type="caution">
    <text evidence="1">The sequence shown here is derived from an EMBL/GenBank/DDBJ whole genome shotgun (WGS) entry which is preliminary data.</text>
</comment>
<evidence type="ECO:0000313" key="1">
    <source>
        <dbReference type="EMBL" id="KAI0064501.1"/>
    </source>
</evidence>
<reference evidence="1" key="2">
    <citation type="journal article" date="2022" name="New Phytol.">
        <title>Evolutionary transition to the ectomycorrhizal habit in the genomes of a hyperdiverse lineage of mushroom-forming fungi.</title>
        <authorList>
            <person name="Looney B."/>
            <person name="Miyauchi S."/>
            <person name="Morin E."/>
            <person name="Drula E."/>
            <person name="Courty P.E."/>
            <person name="Kohler A."/>
            <person name="Kuo A."/>
            <person name="LaButti K."/>
            <person name="Pangilinan J."/>
            <person name="Lipzen A."/>
            <person name="Riley R."/>
            <person name="Andreopoulos W."/>
            <person name="He G."/>
            <person name="Johnson J."/>
            <person name="Nolan M."/>
            <person name="Tritt A."/>
            <person name="Barry K.W."/>
            <person name="Grigoriev I.V."/>
            <person name="Nagy L.G."/>
            <person name="Hibbett D."/>
            <person name="Henrissat B."/>
            <person name="Matheny P.B."/>
            <person name="Labbe J."/>
            <person name="Martin F.M."/>
        </authorList>
    </citation>
    <scope>NUCLEOTIDE SEQUENCE</scope>
    <source>
        <strain evidence="1">HHB10654</strain>
    </source>
</reference>
<keyword evidence="2" id="KW-1185">Reference proteome</keyword>
<dbReference type="EMBL" id="MU277198">
    <property type="protein sequence ID" value="KAI0064501.1"/>
    <property type="molecule type" value="Genomic_DNA"/>
</dbReference>
<dbReference type="Proteomes" id="UP000814140">
    <property type="component" value="Unassembled WGS sequence"/>
</dbReference>
<protein>
    <submittedName>
        <fullName evidence="1">Uncharacterized protein</fullName>
    </submittedName>
</protein>
<accession>A0ACB8T8K6</accession>
<reference evidence="1" key="1">
    <citation type="submission" date="2021-03" db="EMBL/GenBank/DDBJ databases">
        <authorList>
            <consortium name="DOE Joint Genome Institute"/>
            <person name="Ahrendt S."/>
            <person name="Looney B.P."/>
            <person name="Miyauchi S."/>
            <person name="Morin E."/>
            <person name="Drula E."/>
            <person name="Courty P.E."/>
            <person name="Chicoki N."/>
            <person name="Fauchery L."/>
            <person name="Kohler A."/>
            <person name="Kuo A."/>
            <person name="Labutti K."/>
            <person name="Pangilinan J."/>
            <person name="Lipzen A."/>
            <person name="Riley R."/>
            <person name="Andreopoulos W."/>
            <person name="He G."/>
            <person name="Johnson J."/>
            <person name="Barry K.W."/>
            <person name="Grigoriev I.V."/>
            <person name="Nagy L."/>
            <person name="Hibbett D."/>
            <person name="Henrissat B."/>
            <person name="Matheny P.B."/>
            <person name="Labbe J."/>
            <person name="Martin F."/>
        </authorList>
    </citation>
    <scope>NUCLEOTIDE SEQUENCE</scope>
    <source>
        <strain evidence="1">HHB10654</strain>
    </source>
</reference>
<proteinExistence type="predicted"/>
<gene>
    <name evidence="1" type="ORF">BV25DRAFT_242015</name>
</gene>